<evidence type="ECO:0000256" key="3">
    <source>
        <dbReference type="ARBA" id="ARBA00022490"/>
    </source>
</evidence>
<dbReference type="FunFam" id="3.65.10.10:FF:000011">
    <property type="entry name" value="3-phosphoshikimate 1-carboxyvinyltransferase"/>
    <property type="match status" value="1"/>
</dbReference>
<evidence type="ECO:0000256" key="4">
    <source>
        <dbReference type="ARBA" id="ARBA00022605"/>
    </source>
</evidence>
<feature type="binding site" evidence="8">
    <location>
        <position position="421"/>
    </location>
    <ligand>
        <name>phosphoenolpyruvate</name>
        <dbReference type="ChEBI" id="CHEBI:58702"/>
    </ligand>
</feature>
<evidence type="ECO:0000256" key="2">
    <source>
        <dbReference type="ARBA" id="ARBA00009948"/>
    </source>
</evidence>
<feature type="binding site" evidence="8">
    <location>
        <position position="182"/>
    </location>
    <ligand>
        <name>phosphoenolpyruvate</name>
        <dbReference type="ChEBI" id="CHEBI:58702"/>
    </ligand>
</feature>
<reference evidence="10 11" key="1">
    <citation type="submission" date="2019-06" db="EMBL/GenBank/DDBJ databases">
        <title>Whole genome shotgun sequence of Cellulomonas uda NBRC 3747.</title>
        <authorList>
            <person name="Hosoyama A."/>
            <person name="Uohara A."/>
            <person name="Ohji S."/>
            <person name="Ichikawa N."/>
        </authorList>
    </citation>
    <scope>NUCLEOTIDE SEQUENCE [LARGE SCALE GENOMIC DNA]</scope>
    <source>
        <strain evidence="10 11">NBRC 3747</strain>
    </source>
</reference>
<keyword evidence="5 8" id="KW-0808">Transferase</keyword>
<keyword evidence="6 8" id="KW-0057">Aromatic amino acid biosynthesis</keyword>
<dbReference type="PANTHER" id="PTHR21090:SF5">
    <property type="entry name" value="PENTAFUNCTIONAL AROM POLYPEPTIDE"/>
    <property type="match status" value="1"/>
</dbReference>
<evidence type="ECO:0000313" key="10">
    <source>
        <dbReference type="EMBL" id="GEA81986.1"/>
    </source>
</evidence>
<dbReference type="HAMAP" id="MF_00210">
    <property type="entry name" value="EPSP_synth"/>
    <property type="match status" value="1"/>
</dbReference>
<organism evidence="10 11">
    <name type="scientific">Cellulomonas uda</name>
    <dbReference type="NCBI Taxonomy" id="1714"/>
    <lineage>
        <taxon>Bacteria</taxon>
        <taxon>Bacillati</taxon>
        <taxon>Actinomycetota</taxon>
        <taxon>Actinomycetes</taxon>
        <taxon>Micrococcales</taxon>
        <taxon>Cellulomonadaceae</taxon>
        <taxon>Cellulomonas</taxon>
    </lineage>
</organism>
<dbReference type="GO" id="GO:0005737">
    <property type="term" value="C:cytoplasm"/>
    <property type="evidence" value="ECO:0007669"/>
    <property type="project" value="UniProtKB-SubCell"/>
</dbReference>
<feature type="binding site" evidence="8">
    <location>
        <position position="324"/>
    </location>
    <ligand>
        <name>3-phosphoshikimate</name>
        <dbReference type="ChEBI" id="CHEBI:145989"/>
    </ligand>
</feature>
<dbReference type="InterPro" id="IPR036968">
    <property type="entry name" value="Enolpyruvate_Tfrase_sf"/>
</dbReference>
<protein>
    <recommendedName>
        <fullName evidence="8">3-phosphoshikimate 1-carboxyvinyltransferase</fullName>
        <ecNumber evidence="8">2.5.1.19</ecNumber>
    </recommendedName>
    <alternativeName>
        <fullName evidence="8">5-enolpyruvylshikimate-3-phosphate synthase</fullName>
        <shortName evidence="8">EPSP synthase</shortName>
        <shortName evidence="8">EPSPS</shortName>
    </alternativeName>
</protein>
<dbReference type="NCBIfam" id="TIGR01356">
    <property type="entry name" value="aroA"/>
    <property type="match status" value="1"/>
</dbReference>
<dbReference type="AlphaFoldDB" id="A0A4Y3KEB5"/>
<comment type="caution">
    <text evidence="8">Lacks conserved residue(s) required for the propagation of feature annotation.</text>
</comment>
<dbReference type="InterPro" id="IPR006264">
    <property type="entry name" value="EPSP_synthase"/>
</dbReference>
<dbReference type="EC" id="2.5.1.19" evidence="8"/>
<name>A0A4Y3KEB5_CELUD</name>
<dbReference type="FunFam" id="3.65.10.10:FF:000010">
    <property type="entry name" value="3-phosphoshikimate 1-carboxyvinyltransferase"/>
    <property type="match status" value="1"/>
</dbReference>
<keyword evidence="4 8" id="KW-0028">Amino-acid biosynthesis</keyword>
<dbReference type="GO" id="GO:0009423">
    <property type="term" value="P:chorismate biosynthetic process"/>
    <property type="evidence" value="ECO:0007669"/>
    <property type="project" value="UniProtKB-UniRule"/>
</dbReference>
<comment type="subunit">
    <text evidence="8">Monomer.</text>
</comment>
<keyword evidence="3 8" id="KW-0963">Cytoplasm</keyword>
<evidence type="ECO:0000256" key="6">
    <source>
        <dbReference type="ARBA" id="ARBA00023141"/>
    </source>
</evidence>
<accession>A0A4Y3KEB5</accession>
<evidence type="ECO:0000256" key="5">
    <source>
        <dbReference type="ARBA" id="ARBA00022679"/>
    </source>
</evidence>
<dbReference type="GO" id="GO:0003866">
    <property type="term" value="F:3-phosphoshikimate 1-carboxyvinyltransferase activity"/>
    <property type="evidence" value="ECO:0007669"/>
    <property type="project" value="UniProtKB-UniRule"/>
</dbReference>
<dbReference type="PROSITE" id="PS00885">
    <property type="entry name" value="EPSP_SYNTHASE_2"/>
    <property type="match status" value="1"/>
</dbReference>
<evidence type="ECO:0000256" key="7">
    <source>
        <dbReference type="ARBA" id="ARBA00044633"/>
    </source>
</evidence>
<dbReference type="GO" id="GO:0009073">
    <property type="term" value="P:aromatic amino acid family biosynthetic process"/>
    <property type="evidence" value="ECO:0007669"/>
    <property type="project" value="UniProtKB-KW"/>
</dbReference>
<evidence type="ECO:0000256" key="8">
    <source>
        <dbReference type="HAMAP-Rule" id="MF_00210"/>
    </source>
</evidence>
<comment type="function">
    <text evidence="8">Catalyzes the transfer of the enolpyruvyl moiety of phosphoenolpyruvate (PEP) to the 5-hydroxyl of shikimate-3-phosphate (S3P) to produce enolpyruvyl shikimate-3-phosphate and inorganic phosphate.</text>
</comment>
<comment type="subcellular location">
    <subcellularLocation>
        <location evidence="8">Cytoplasm</location>
    </subcellularLocation>
</comment>
<feature type="active site" description="Proton acceptor" evidence="8">
    <location>
        <position position="324"/>
    </location>
</feature>
<comment type="pathway">
    <text evidence="1 8">Metabolic intermediate biosynthesis; chorismate biosynthesis; chorismate from D-erythrose 4-phosphate and phosphoenolpyruvate: step 6/7.</text>
</comment>
<feature type="binding site" evidence="8">
    <location>
        <position position="105"/>
    </location>
    <ligand>
        <name>phosphoenolpyruvate</name>
        <dbReference type="ChEBI" id="CHEBI:58702"/>
    </ligand>
</feature>
<comment type="similarity">
    <text evidence="2 8">Belongs to the EPSP synthase family.</text>
</comment>
<feature type="binding site" evidence="8">
    <location>
        <position position="180"/>
    </location>
    <ligand>
        <name>3-phosphoshikimate</name>
        <dbReference type="ChEBI" id="CHEBI:145989"/>
    </ligand>
</feature>
<dbReference type="InterPro" id="IPR001986">
    <property type="entry name" value="Enolpyruvate_Tfrase_dom"/>
</dbReference>
<feature type="binding site" evidence="8">
    <location>
        <position position="351"/>
    </location>
    <ligand>
        <name>3-phosphoshikimate</name>
        <dbReference type="ChEBI" id="CHEBI:145989"/>
    </ligand>
</feature>
<sequence length="440" mass="45235">MTSLGAMTATLPPTSLPLWPAPTATAPLDARVEVPGSKSLTNRYLVLAALADSPGRLRSALLSRDTRLMAAALGQLGVQVTPDDDVLVTPGPLRGGVRIDCGLAGTVMRFLPAVAALADGPVRFTGDAEALVRPMGPVIRALQALGVRVDEEGEAGRLPFTVHGHGSVRGGSVDVDASGSSQFVSGLLLAAARFDQGLVVRHTGPTLPSLPHIEMTVAAMRAAGIQVDDSRPAIWEVAPGPVAGRDVRVEPDLSNAAPFLCAALVAGGTVRVPGWPARTTQPGALLPGILERMGGRTALVGDELAVTGTGVVRGVDLDLHAAGEIAPTIAALAVLADSPTRLRGIAHLRGHETDRLAALASEITRLGGQAEQTADGLVITPRPLVAGTWRSYADHRMATAGALVGLRVPGVQVEDVATTAKTIPDFVGLWDRMLAGDAPS</sequence>
<feature type="binding site" evidence="8">
    <location>
        <position position="181"/>
    </location>
    <ligand>
        <name>3-phosphoshikimate</name>
        <dbReference type="ChEBI" id="CHEBI:145989"/>
    </ligand>
</feature>
<evidence type="ECO:0000259" key="9">
    <source>
        <dbReference type="Pfam" id="PF00275"/>
    </source>
</evidence>
<feature type="binding site" evidence="8">
    <location>
        <position position="43"/>
    </location>
    <ligand>
        <name>3-phosphoshikimate</name>
        <dbReference type="ChEBI" id="CHEBI:145989"/>
    </ligand>
</feature>
<evidence type="ECO:0000313" key="11">
    <source>
        <dbReference type="Proteomes" id="UP000315842"/>
    </source>
</evidence>
<dbReference type="EMBL" id="BJLP01000043">
    <property type="protein sequence ID" value="GEA81986.1"/>
    <property type="molecule type" value="Genomic_DNA"/>
</dbReference>
<feature type="binding site" evidence="8">
    <location>
        <position position="355"/>
    </location>
    <ligand>
        <name>phosphoenolpyruvate</name>
        <dbReference type="ChEBI" id="CHEBI:58702"/>
    </ligand>
</feature>
<feature type="binding site" evidence="8">
    <location>
        <position position="182"/>
    </location>
    <ligand>
        <name>3-phosphoshikimate</name>
        <dbReference type="ChEBI" id="CHEBI:145989"/>
    </ligand>
</feature>
<proteinExistence type="inferred from homology"/>
<dbReference type="Gene3D" id="3.65.10.10">
    <property type="entry name" value="Enolpyruvate transferase domain"/>
    <property type="match status" value="2"/>
</dbReference>
<feature type="binding site" evidence="8">
    <location>
        <position position="396"/>
    </location>
    <ligand>
        <name>phosphoenolpyruvate</name>
        <dbReference type="ChEBI" id="CHEBI:58702"/>
    </ligand>
</feature>
<feature type="domain" description="Enolpyruvate transferase" evidence="9">
    <location>
        <begin position="24"/>
        <end position="427"/>
    </location>
</feature>
<dbReference type="InterPro" id="IPR013792">
    <property type="entry name" value="RNA3'P_cycl/enolpyr_Trfase_a/b"/>
</dbReference>
<dbReference type="InterPro" id="IPR023193">
    <property type="entry name" value="EPSP_synthase_CS"/>
</dbReference>
<feature type="binding site" evidence="8">
    <location>
        <position position="39"/>
    </location>
    <ligand>
        <name>3-phosphoshikimate</name>
        <dbReference type="ChEBI" id="CHEBI:145989"/>
    </ligand>
</feature>
<feature type="binding site" evidence="8">
    <location>
        <position position="209"/>
    </location>
    <ligand>
        <name>3-phosphoshikimate</name>
        <dbReference type="ChEBI" id="CHEBI:145989"/>
    </ligand>
</feature>
<dbReference type="GO" id="GO:0008652">
    <property type="term" value="P:amino acid biosynthetic process"/>
    <property type="evidence" value="ECO:0007669"/>
    <property type="project" value="UniProtKB-KW"/>
</dbReference>
<feature type="binding site" evidence="8">
    <location>
        <position position="133"/>
    </location>
    <ligand>
        <name>phosphoenolpyruvate</name>
        <dbReference type="ChEBI" id="CHEBI:58702"/>
    </ligand>
</feature>
<dbReference type="CDD" id="cd01556">
    <property type="entry name" value="EPSP_synthase"/>
    <property type="match status" value="1"/>
</dbReference>
<keyword evidence="11" id="KW-1185">Reference proteome</keyword>
<dbReference type="Pfam" id="PF00275">
    <property type="entry name" value="EPSP_synthase"/>
    <property type="match status" value="1"/>
</dbReference>
<dbReference type="Proteomes" id="UP000315842">
    <property type="component" value="Unassembled WGS sequence"/>
</dbReference>
<dbReference type="PIRSF" id="PIRSF000505">
    <property type="entry name" value="EPSPS"/>
    <property type="match status" value="1"/>
</dbReference>
<gene>
    <name evidence="10" type="primary">aroA1</name>
    <name evidence="8" type="synonym">aroA</name>
    <name evidence="10" type="ORF">CUD01_24300</name>
</gene>
<dbReference type="UniPathway" id="UPA00053">
    <property type="reaction ID" value="UER00089"/>
</dbReference>
<feature type="binding site" evidence="8">
    <location>
        <position position="38"/>
    </location>
    <ligand>
        <name>3-phosphoshikimate</name>
        <dbReference type="ChEBI" id="CHEBI:145989"/>
    </ligand>
</feature>
<dbReference type="PANTHER" id="PTHR21090">
    <property type="entry name" value="AROM/DEHYDROQUINATE SYNTHASE"/>
    <property type="match status" value="1"/>
</dbReference>
<dbReference type="SUPFAM" id="SSF55205">
    <property type="entry name" value="EPT/RTPC-like"/>
    <property type="match status" value="1"/>
</dbReference>
<comment type="catalytic activity">
    <reaction evidence="7">
        <text>3-phosphoshikimate + phosphoenolpyruvate = 5-O-(1-carboxyvinyl)-3-phosphoshikimate + phosphate</text>
        <dbReference type="Rhea" id="RHEA:21256"/>
        <dbReference type="ChEBI" id="CHEBI:43474"/>
        <dbReference type="ChEBI" id="CHEBI:57701"/>
        <dbReference type="ChEBI" id="CHEBI:58702"/>
        <dbReference type="ChEBI" id="CHEBI:145989"/>
        <dbReference type="EC" id="2.5.1.19"/>
    </reaction>
    <physiologicalReaction direction="left-to-right" evidence="7">
        <dbReference type="Rhea" id="RHEA:21257"/>
    </physiologicalReaction>
</comment>
<evidence type="ECO:0000256" key="1">
    <source>
        <dbReference type="ARBA" id="ARBA00004811"/>
    </source>
</evidence>
<dbReference type="PROSITE" id="PS00104">
    <property type="entry name" value="EPSP_SYNTHASE_1"/>
    <property type="match status" value="1"/>
</dbReference>
<comment type="caution">
    <text evidence="10">The sequence shown here is derived from an EMBL/GenBank/DDBJ whole genome shotgun (WGS) entry which is preliminary data.</text>
</comment>
<feature type="binding site" evidence="8">
    <location>
        <position position="38"/>
    </location>
    <ligand>
        <name>phosphoenolpyruvate</name>
        <dbReference type="ChEBI" id="CHEBI:58702"/>
    </ligand>
</feature>